<dbReference type="InterPro" id="IPR016162">
    <property type="entry name" value="Ald_DH_N"/>
</dbReference>
<dbReference type="Proteomes" id="UP001377337">
    <property type="component" value="Chromosome"/>
</dbReference>
<dbReference type="PROSITE" id="PS00687">
    <property type="entry name" value="ALDEHYDE_DEHYDR_GLU"/>
    <property type="match status" value="1"/>
</dbReference>
<dbReference type="CDD" id="cd07136">
    <property type="entry name" value="ALDH_YwdH-P39616"/>
    <property type="match status" value="1"/>
</dbReference>
<dbReference type="PANTHER" id="PTHR43570">
    <property type="entry name" value="ALDEHYDE DEHYDROGENASE"/>
    <property type="match status" value="1"/>
</dbReference>
<gene>
    <name evidence="7" type="ORF">WCV65_05670</name>
</gene>
<feature type="active site" evidence="4">
    <location>
        <position position="215"/>
    </location>
</feature>
<dbReference type="InterPro" id="IPR012394">
    <property type="entry name" value="Aldehyde_DH_NAD(P)"/>
</dbReference>
<dbReference type="InterPro" id="IPR016160">
    <property type="entry name" value="Ald_DH_CS_CYS"/>
</dbReference>
<dbReference type="PROSITE" id="PS00070">
    <property type="entry name" value="ALDEHYDE_DEHYDR_CYS"/>
    <property type="match status" value="1"/>
</dbReference>
<evidence type="ECO:0000256" key="4">
    <source>
        <dbReference type="PROSITE-ProRule" id="PRU10007"/>
    </source>
</evidence>
<dbReference type="Gene3D" id="3.40.309.10">
    <property type="entry name" value="Aldehyde Dehydrogenase, Chain A, domain 2"/>
    <property type="match status" value="1"/>
</dbReference>
<proteinExistence type="inferred from homology"/>
<feature type="domain" description="Aldehyde dehydrogenase" evidence="6">
    <location>
        <begin position="5"/>
        <end position="433"/>
    </location>
</feature>
<dbReference type="EMBL" id="CP147407">
    <property type="protein sequence ID" value="WXB97965.1"/>
    <property type="molecule type" value="Genomic_DNA"/>
</dbReference>
<dbReference type="Pfam" id="PF00171">
    <property type="entry name" value="Aldedh"/>
    <property type="match status" value="1"/>
</dbReference>
<dbReference type="Gene3D" id="3.40.605.10">
    <property type="entry name" value="Aldehyde Dehydrogenase, Chain A, domain 1"/>
    <property type="match status" value="1"/>
</dbReference>
<evidence type="ECO:0000259" key="6">
    <source>
        <dbReference type="Pfam" id="PF00171"/>
    </source>
</evidence>
<evidence type="ECO:0000256" key="5">
    <source>
        <dbReference type="RuleBase" id="RU003345"/>
    </source>
</evidence>
<dbReference type="PANTHER" id="PTHR43570:SF16">
    <property type="entry name" value="ALDEHYDE DEHYDROGENASE TYPE III, ISOFORM Q"/>
    <property type="match status" value="1"/>
</dbReference>
<keyword evidence="2 3" id="KW-0560">Oxidoreductase</keyword>
<dbReference type="InterPro" id="IPR029510">
    <property type="entry name" value="Ald_DH_CS_GLU"/>
</dbReference>
<evidence type="ECO:0000256" key="1">
    <source>
        <dbReference type="ARBA" id="ARBA00009986"/>
    </source>
</evidence>
<dbReference type="InterPro" id="IPR015590">
    <property type="entry name" value="Aldehyde_DH_dom"/>
</dbReference>
<dbReference type="InterPro" id="IPR016163">
    <property type="entry name" value="Ald_DH_C"/>
</dbReference>
<dbReference type="PIRSF" id="PIRSF036492">
    <property type="entry name" value="ALDH"/>
    <property type="match status" value="1"/>
</dbReference>
<comment type="similarity">
    <text evidence="1 3 5">Belongs to the aldehyde dehydrogenase family.</text>
</comment>
<accession>A0ABZ2NL85</accession>
<keyword evidence="8" id="KW-1185">Reference proteome</keyword>
<organism evidence="7 8">
    <name type="scientific">Metabacillus sediminis</name>
    <dbReference type="NCBI Taxonomy" id="3117746"/>
    <lineage>
        <taxon>Bacteria</taxon>
        <taxon>Bacillati</taxon>
        <taxon>Bacillota</taxon>
        <taxon>Bacilli</taxon>
        <taxon>Bacillales</taxon>
        <taxon>Bacillaceae</taxon>
        <taxon>Metabacillus</taxon>
    </lineage>
</organism>
<dbReference type="InterPro" id="IPR016161">
    <property type="entry name" value="Ald_DH/histidinol_DH"/>
</dbReference>
<protein>
    <recommendedName>
        <fullName evidence="3">Aldehyde dehydrogenase</fullName>
    </recommendedName>
</protein>
<evidence type="ECO:0000313" key="8">
    <source>
        <dbReference type="Proteomes" id="UP001377337"/>
    </source>
</evidence>
<evidence type="ECO:0000256" key="3">
    <source>
        <dbReference type="PIRNR" id="PIRNR036492"/>
    </source>
</evidence>
<evidence type="ECO:0000313" key="7">
    <source>
        <dbReference type="EMBL" id="WXB97965.1"/>
    </source>
</evidence>
<reference evidence="7 8" key="1">
    <citation type="submission" date="2024-02" db="EMBL/GenBank/DDBJ databases">
        <title>Seven novel Bacillus-like species.</title>
        <authorList>
            <person name="Liu G."/>
        </authorList>
    </citation>
    <scope>NUCLEOTIDE SEQUENCE [LARGE SCALE GENOMIC DNA]</scope>
    <source>
        <strain evidence="7 8">FJAT-52054</strain>
    </source>
</reference>
<sequence>MIDTKPDEIKQILKEQQTYFATQQTKNISFRLEQLKKLKDGVKKHEQDIVKALALDLNKSELEAYSTEIGILYEEINFTMKRLRNWAKPRKVSTALTHTGSRGYVIHEPYGAVLIIAPWNYPFQLALSPLVGAIAAGNTAVIKPSELTPNVSSLIKKILQEQYTSAYIATVEGGVAASQALLELPFDYIFFTGSVPVGKVVMEAAAKHLTPVTLELGGKSPTIVDEQVNIKLAAKRIVFGKFTNAGQTCIAPDYLLVQKKVKQELIDAMKEAINEFYGDNPLESSRYSKIVNDRHYSRLTRYLNDGRILFGGTRDDGTHRIAPTLLDQVDPNSPVMTEEIFGPIFPVMEYDTLDEAIEFVNSRPKPLALYLFTESKETEAEVTNRISFGGGCINDTLMHIATPYLPFGGVGESGMGSYHGKYSFETFSHAKSVLKQTTRFDFSFRYPSAKNGLKLVKRLLK</sequence>
<evidence type="ECO:0000256" key="2">
    <source>
        <dbReference type="ARBA" id="ARBA00023002"/>
    </source>
</evidence>
<dbReference type="SUPFAM" id="SSF53720">
    <property type="entry name" value="ALDH-like"/>
    <property type="match status" value="1"/>
</dbReference>
<name>A0ABZ2NL85_9BACI</name>
<dbReference type="RefSeq" id="WP_338780733.1">
    <property type="nucleotide sequence ID" value="NZ_CP147407.1"/>
</dbReference>